<dbReference type="EMBL" id="BGPR01185581">
    <property type="protein sequence ID" value="GBM75974.1"/>
    <property type="molecule type" value="Genomic_DNA"/>
</dbReference>
<feature type="region of interest" description="Disordered" evidence="1">
    <location>
        <begin position="63"/>
        <end position="86"/>
    </location>
</feature>
<dbReference type="Proteomes" id="UP000499080">
    <property type="component" value="Unassembled WGS sequence"/>
</dbReference>
<accession>A0A4Y2IE99</accession>
<organism evidence="2 3">
    <name type="scientific">Araneus ventricosus</name>
    <name type="common">Orbweaver spider</name>
    <name type="synonym">Epeira ventricosa</name>
    <dbReference type="NCBI Taxonomy" id="182803"/>
    <lineage>
        <taxon>Eukaryota</taxon>
        <taxon>Metazoa</taxon>
        <taxon>Ecdysozoa</taxon>
        <taxon>Arthropoda</taxon>
        <taxon>Chelicerata</taxon>
        <taxon>Arachnida</taxon>
        <taxon>Araneae</taxon>
        <taxon>Araneomorphae</taxon>
        <taxon>Entelegynae</taxon>
        <taxon>Araneoidea</taxon>
        <taxon>Araneidae</taxon>
        <taxon>Araneus</taxon>
    </lineage>
</organism>
<evidence type="ECO:0000256" key="1">
    <source>
        <dbReference type="SAM" id="MobiDB-lite"/>
    </source>
</evidence>
<comment type="caution">
    <text evidence="2">The sequence shown here is derived from an EMBL/GenBank/DDBJ whole genome shotgun (WGS) entry which is preliminary data.</text>
</comment>
<keyword evidence="3" id="KW-1185">Reference proteome</keyword>
<evidence type="ECO:0000313" key="3">
    <source>
        <dbReference type="Proteomes" id="UP000499080"/>
    </source>
</evidence>
<reference evidence="2 3" key="1">
    <citation type="journal article" date="2019" name="Sci. Rep.">
        <title>Orb-weaving spider Araneus ventricosus genome elucidates the spidroin gene catalogue.</title>
        <authorList>
            <person name="Kono N."/>
            <person name="Nakamura H."/>
            <person name="Ohtoshi R."/>
            <person name="Moran D.A.P."/>
            <person name="Shinohara A."/>
            <person name="Yoshida Y."/>
            <person name="Fujiwara M."/>
            <person name="Mori M."/>
            <person name="Tomita M."/>
            <person name="Arakawa K."/>
        </authorList>
    </citation>
    <scope>NUCLEOTIDE SEQUENCE [LARGE SCALE GENOMIC DNA]</scope>
</reference>
<feature type="compositionally biased region" description="Polar residues" evidence="1">
    <location>
        <begin position="74"/>
        <end position="86"/>
    </location>
</feature>
<sequence>MYLLINHRLLMKFGPCPNPDCSRHHCTERDAKMAEAGLYANYPLPKSPTPPINLSSDKAYKLVSPKKAARPQLEKSNSPIDTSNRF</sequence>
<gene>
    <name evidence="2" type="ORF">AVEN_264007_1</name>
</gene>
<name>A0A4Y2IE99_ARAVE</name>
<dbReference type="AlphaFoldDB" id="A0A4Y2IE99"/>
<evidence type="ECO:0000313" key="2">
    <source>
        <dbReference type="EMBL" id="GBM75974.1"/>
    </source>
</evidence>
<protein>
    <submittedName>
        <fullName evidence="2">Uncharacterized protein</fullName>
    </submittedName>
</protein>
<proteinExistence type="predicted"/>